<dbReference type="PANTHER" id="PTHR36469:SF1">
    <property type="entry name" value="DISTAL MEMBRANE-ARM ASSEMBLY COMPLEX PROTEIN 1"/>
    <property type="match status" value="1"/>
</dbReference>
<accession>A0A8C9FXE1</accession>
<feature type="domain" description="Distal membrane-arm assembly complex protein 1-like" evidence="2">
    <location>
        <begin position="37"/>
        <end position="82"/>
    </location>
</feature>
<dbReference type="PANTHER" id="PTHR36469">
    <property type="entry name" value="DISTAL MEMBRANE-ARM ASSEMBLY COMPLEX PROTEIN 1"/>
    <property type="match status" value="1"/>
</dbReference>
<protein>
    <recommendedName>
        <fullName evidence="2">Distal membrane-arm assembly complex protein 1-like domain-containing protein</fullName>
    </recommendedName>
</protein>
<dbReference type="InterPro" id="IPR053117">
    <property type="entry name" value="DMAC_Protein"/>
</dbReference>
<sequence>IPRAEGGSEAPVPLTGPPRADPGAAGGAAARSLLARCWSCRFLGGTALLAAAAWIYRRPRALIRSGIAPSMGDVAQITFAICERGEKWGGGEQDGGRRGWEV</sequence>
<keyword evidence="4" id="KW-1185">Reference proteome</keyword>
<name>A0A8C9FXE1_PAVCR</name>
<evidence type="ECO:0000313" key="4">
    <source>
        <dbReference type="Proteomes" id="UP000694428"/>
    </source>
</evidence>
<dbReference type="Pfam" id="PF15055">
    <property type="entry name" value="DMAC1_Dmo2"/>
    <property type="match status" value="1"/>
</dbReference>
<evidence type="ECO:0000259" key="2">
    <source>
        <dbReference type="Pfam" id="PF15055"/>
    </source>
</evidence>
<dbReference type="InterPro" id="IPR028036">
    <property type="entry name" value="DMAC1-like_dom"/>
</dbReference>
<evidence type="ECO:0000313" key="3">
    <source>
        <dbReference type="Ensembl" id="ENSPSTP00000021568.1"/>
    </source>
</evidence>
<evidence type="ECO:0000256" key="1">
    <source>
        <dbReference type="SAM" id="MobiDB-lite"/>
    </source>
</evidence>
<organism evidence="3 4">
    <name type="scientific">Pavo cristatus</name>
    <name type="common">Indian peafowl</name>
    <name type="synonym">Blue peafowl</name>
    <dbReference type="NCBI Taxonomy" id="9049"/>
    <lineage>
        <taxon>Eukaryota</taxon>
        <taxon>Metazoa</taxon>
        <taxon>Chordata</taxon>
        <taxon>Craniata</taxon>
        <taxon>Vertebrata</taxon>
        <taxon>Euteleostomi</taxon>
        <taxon>Archelosauria</taxon>
        <taxon>Archosauria</taxon>
        <taxon>Dinosauria</taxon>
        <taxon>Saurischia</taxon>
        <taxon>Theropoda</taxon>
        <taxon>Coelurosauria</taxon>
        <taxon>Aves</taxon>
        <taxon>Neognathae</taxon>
        <taxon>Galloanserae</taxon>
        <taxon>Galliformes</taxon>
        <taxon>Phasianidae</taxon>
        <taxon>Phasianinae</taxon>
        <taxon>Pavo</taxon>
    </lineage>
</organism>
<feature type="region of interest" description="Disordered" evidence="1">
    <location>
        <begin position="1"/>
        <end position="26"/>
    </location>
</feature>
<reference evidence="3" key="2">
    <citation type="submission" date="2025-09" db="UniProtKB">
        <authorList>
            <consortium name="Ensembl"/>
        </authorList>
    </citation>
    <scope>IDENTIFICATION</scope>
</reference>
<proteinExistence type="predicted"/>
<dbReference type="AlphaFoldDB" id="A0A8C9FXE1"/>
<dbReference type="Ensembl" id="ENSPSTT00000022648.1">
    <property type="protein sequence ID" value="ENSPSTP00000021568.1"/>
    <property type="gene ID" value="ENSPSTG00000015745.1"/>
</dbReference>
<reference evidence="3" key="1">
    <citation type="submission" date="2025-08" db="UniProtKB">
        <authorList>
            <consortium name="Ensembl"/>
        </authorList>
    </citation>
    <scope>IDENTIFICATION</scope>
</reference>
<dbReference type="Proteomes" id="UP000694428">
    <property type="component" value="Unplaced"/>
</dbReference>